<dbReference type="GO" id="GO:0008080">
    <property type="term" value="F:N-acetyltransferase activity"/>
    <property type="evidence" value="ECO:0007669"/>
    <property type="project" value="TreeGrafter"/>
</dbReference>
<keyword evidence="3" id="KW-0012">Acyltransferase</keyword>
<dbReference type="RefSeq" id="WP_194030485.1">
    <property type="nucleotide sequence ID" value="NZ_JADEWZ010000024.1"/>
</dbReference>
<name>A0A8J7DXU5_9CYAN</name>
<accession>A0A8J7DXU5</accession>
<dbReference type="FunFam" id="3.40.630.30:FF:000064">
    <property type="entry name" value="GNAT family acetyltransferase"/>
    <property type="match status" value="1"/>
</dbReference>
<evidence type="ECO:0000256" key="1">
    <source>
        <dbReference type="ARBA" id="ARBA00008694"/>
    </source>
</evidence>
<sequence>MTQLNLRSATPKDIPIIFSLIQALAKYEKLSEEVTGNEDALREHLFGERPYAEVILAEWAGKTAGFALFFPNYSTFLTQPGLYLEDLFVVPEYRRRGVGTALLRHVARLAVERGVGRLEWSVLNWNEPAIALYKSLGAVIMEEWRICRISGSALPKLAQGRDREA</sequence>
<dbReference type="CDD" id="cd04301">
    <property type="entry name" value="NAT_SF"/>
    <property type="match status" value="1"/>
</dbReference>
<comment type="caution">
    <text evidence="5">The sequence shown here is derived from an EMBL/GenBank/DDBJ whole genome shotgun (WGS) entry which is preliminary data.</text>
</comment>
<evidence type="ECO:0000313" key="5">
    <source>
        <dbReference type="EMBL" id="MBE9117399.1"/>
    </source>
</evidence>
<keyword evidence="6" id="KW-1185">Reference proteome</keyword>
<dbReference type="PANTHER" id="PTHR10545">
    <property type="entry name" value="DIAMINE N-ACETYLTRANSFERASE"/>
    <property type="match status" value="1"/>
</dbReference>
<dbReference type="AlphaFoldDB" id="A0A8J7DXU5"/>
<dbReference type="Proteomes" id="UP000654482">
    <property type="component" value="Unassembled WGS sequence"/>
</dbReference>
<evidence type="ECO:0000313" key="6">
    <source>
        <dbReference type="Proteomes" id="UP000654482"/>
    </source>
</evidence>
<evidence type="ECO:0000256" key="3">
    <source>
        <dbReference type="ARBA" id="ARBA00023315"/>
    </source>
</evidence>
<dbReference type="PANTHER" id="PTHR10545:SF29">
    <property type="entry name" value="GH14572P-RELATED"/>
    <property type="match status" value="1"/>
</dbReference>
<dbReference type="Gene3D" id="3.40.630.30">
    <property type="match status" value="1"/>
</dbReference>
<dbReference type="InterPro" id="IPR000182">
    <property type="entry name" value="GNAT_dom"/>
</dbReference>
<dbReference type="Pfam" id="PF00583">
    <property type="entry name" value="Acetyltransf_1"/>
    <property type="match status" value="1"/>
</dbReference>
<reference evidence="5" key="1">
    <citation type="submission" date="2020-10" db="EMBL/GenBank/DDBJ databases">
        <authorList>
            <person name="Castelo-Branco R."/>
            <person name="Eusebio N."/>
            <person name="Adriana R."/>
            <person name="Vieira A."/>
            <person name="Brugerolle De Fraissinette N."/>
            <person name="Rezende De Castro R."/>
            <person name="Schneider M.P."/>
            <person name="Vasconcelos V."/>
            <person name="Leao P.N."/>
        </authorList>
    </citation>
    <scope>NUCLEOTIDE SEQUENCE</scope>
    <source>
        <strain evidence="5">LEGE 07157</strain>
    </source>
</reference>
<keyword evidence="2" id="KW-0808">Transferase</keyword>
<dbReference type="EMBL" id="JADEWZ010000024">
    <property type="protein sequence ID" value="MBE9117399.1"/>
    <property type="molecule type" value="Genomic_DNA"/>
</dbReference>
<comment type="similarity">
    <text evidence="1">Belongs to the acetyltransferase family.</text>
</comment>
<organism evidence="5 6">
    <name type="scientific">Lusitaniella coriacea LEGE 07157</name>
    <dbReference type="NCBI Taxonomy" id="945747"/>
    <lineage>
        <taxon>Bacteria</taxon>
        <taxon>Bacillati</taxon>
        <taxon>Cyanobacteriota</taxon>
        <taxon>Cyanophyceae</taxon>
        <taxon>Spirulinales</taxon>
        <taxon>Lusitaniellaceae</taxon>
        <taxon>Lusitaniella</taxon>
    </lineage>
</organism>
<dbReference type="PROSITE" id="PS51186">
    <property type="entry name" value="GNAT"/>
    <property type="match status" value="1"/>
</dbReference>
<feature type="domain" description="N-acetyltransferase" evidence="4">
    <location>
        <begin position="4"/>
        <end position="161"/>
    </location>
</feature>
<evidence type="ECO:0000256" key="2">
    <source>
        <dbReference type="ARBA" id="ARBA00022679"/>
    </source>
</evidence>
<gene>
    <name evidence="5" type="ORF">IQ249_15980</name>
</gene>
<protein>
    <submittedName>
        <fullName evidence="5">GNAT family N-acetyltransferase</fullName>
    </submittedName>
</protein>
<dbReference type="SUPFAM" id="SSF55729">
    <property type="entry name" value="Acyl-CoA N-acyltransferases (Nat)"/>
    <property type="match status" value="1"/>
</dbReference>
<dbReference type="InterPro" id="IPR051016">
    <property type="entry name" value="Diverse_Substrate_AcTransf"/>
</dbReference>
<proteinExistence type="inferred from homology"/>
<dbReference type="InterPro" id="IPR016181">
    <property type="entry name" value="Acyl_CoA_acyltransferase"/>
</dbReference>
<evidence type="ECO:0000259" key="4">
    <source>
        <dbReference type="PROSITE" id="PS51186"/>
    </source>
</evidence>